<dbReference type="InterPro" id="IPR010810">
    <property type="entry name" value="Flagellin_hook_IN_motif"/>
</dbReference>
<proteinExistence type="inferred from homology"/>
<evidence type="ECO:0000256" key="4">
    <source>
        <dbReference type="RuleBase" id="RU362073"/>
    </source>
</evidence>
<dbReference type="InterPro" id="IPR042187">
    <property type="entry name" value="Flagellin_C_sub2"/>
</dbReference>
<keyword evidence="7" id="KW-0969">Cilium</keyword>
<keyword evidence="7" id="KW-0282">Flagellum</keyword>
<dbReference type="Pfam" id="PF00669">
    <property type="entry name" value="Flagellin_N"/>
    <property type="match status" value="1"/>
</dbReference>
<feature type="domain" description="Flagellin N-terminal" evidence="5">
    <location>
        <begin position="5"/>
        <end position="142"/>
    </location>
</feature>
<dbReference type="Pfam" id="PF00700">
    <property type="entry name" value="Flagellin_C"/>
    <property type="match status" value="1"/>
</dbReference>
<dbReference type="Proteomes" id="UP000615989">
    <property type="component" value="Unassembled WGS sequence"/>
</dbReference>
<evidence type="ECO:0000259" key="5">
    <source>
        <dbReference type="Pfam" id="PF00669"/>
    </source>
</evidence>
<dbReference type="Gene3D" id="1.20.1330.10">
    <property type="entry name" value="f41 fragment of flagellin, N-terminal domain"/>
    <property type="match status" value="2"/>
</dbReference>
<dbReference type="InterPro" id="IPR001029">
    <property type="entry name" value="Flagellin_N"/>
</dbReference>
<keyword evidence="3 4" id="KW-0975">Bacterial flagellum</keyword>
<evidence type="ECO:0000313" key="8">
    <source>
        <dbReference type="Proteomes" id="UP000615989"/>
    </source>
</evidence>
<dbReference type="Pfam" id="PF07196">
    <property type="entry name" value="Flagellin_IN"/>
    <property type="match status" value="1"/>
</dbReference>
<evidence type="ECO:0000313" key="7">
    <source>
        <dbReference type="EMBL" id="NMG23292.1"/>
    </source>
</evidence>
<comment type="subcellular location">
    <subcellularLocation>
        <location evidence="4">Secreted</location>
    </subcellularLocation>
    <subcellularLocation>
        <location evidence="4">Bacterial flagellum</location>
    </subcellularLocation>
</comment>
<keyword evidence="2 4" id="KW-0964">Secreted</keyword>
<accession>A0ABX1PFL6</accession>
<evidence type="ECO:0000256" key="3">
    <source>
        <dbReference type="ARBA" id="ARBA00023143"/>
    </source>
</evidence>
<dbReference type="PRINTS" id="PR00207">
    <property type="entry name" value="FLAGELLIN"/>
</dbReference>
<dbReference type="RefSeq" id="WP_169116716.1">
    <property type="nucleotide sequence ID" value="NZ_WTVG02000040.1"/>
</dbReference>
<organism evidence="7 8">
    <name type="scientific">Aromatoleum anaerobium</name>
    <dbReference type="NCBI Taxonomy" id="182180"/>
    <lineage>
        <taxon>Bacteria</taxon>
        <taxon>Pseudomonadati</taxon>
        <taxon>Pseudomonadota</taxon>
        <taxon>Betaproteobacteria</taxon>
        <taxon>Rhodocyclales</taxon>
        <taxon>Rhodocyclaceae</taxon>
        <taxon>Aromatoleum</taxon>
    </lineage>
</organism>
<dbReference type="InterPro" id="IPR046358">
    <property type="entry name" value="Flagellin_C"/>
</dbReference>
<dbReference type="Gene3D" id="6.10.10.10">
    <property type="entry name" value="Flagellar export chaperone, C-terminal domain"/>
    <property type="match status" value="1"/>
</dbReference>
<dbReference type="InterPro" id="IPR001492">
    <property type="entry name" value="Flagellin"/>
</dbReference>
<keyword evidence="7" id="KW-0966">Cell projection</keyword>
<protein>
    <recommendedName>
        <fullName evidence="4">Flagellin</fullName>
    </recommendedName>
</protein>
<evidence type="ECO:0000256" key="1">
    <source>
        <dbReference type="ARBA" id="ARBA00005709"/>
    </source>
</evidence>
<reference evidence="7" key="1">
    <citation type="submission" date="2019-12" db="EMBL/GenBank/DDBJ databases">
        <title>Comparative genomics gives insights into the taxonomy of the Azoarcus-Aromatoleum group and reveals separate origins of nif in the plant-associated Azoarcus and non-plant-associated Aromatoleum sub-groups.</title>
        <authorList>
            <person name="Lafos M."/>
            <person name="Maluk M."/>
            <person name="Batista M."/>
            <person name="Junghare M."/>
            <person name="Carmona M."/>
            <person name="Faoro H."/>
            <person name="Cruz L.M."/>
            <person name="Battistoni F."/>
            <person name="De Souza E."/>
            <person name="Pedrosa F."/>
            <person name="Chen W.-M."/>
            <person name="Poole P.S."/>
            <person name="Dixon R.A."/>
            <person name="James E.K."/>
        </authorList>
    </citation>
    <scope>NUCLEOTIDE SEQUENCE</scope>
    <source>
        <strain evidence="7">LuFRes1</strain>
    </source>
</reference>
<keyword evidence="8" id="KW-1185">Reference proteome</keyword>
<evidence type="ECO:0000256" key="2">
    <source>
        <dbReference type="ARBA" id="ARBA00022525"/>
    </source>
</evidence>
<comment type="function">
    <text evidence="4">Flagellin is the subunit protein which polymerizes to form the filaments of bacterial flagella.</text>
</comment>
<dbReference type="PANTHER" id="PTHR42792:SF2">
    <property type="entry name" value="FLAGELLIN"/>
    <property type="match status" value="1"/>
</dbReference>
<dbReference type="SUPFAM" id="SSF64518">
    <property type="entry name" value="Phase 1 flagellin"/>
    <property type="match status" value="2"/>
</dbReference>
<gene>
    <name evidence="7" type="ORF">GO606_00885</name>
</gene>
<dbReference type="Gene3D" id="3.30.70.2120">
    <property type="match status" value="1"/>
</dbReference>
<name>A0ABX1PFL6_9RHOO</name>
<dbReference type="PANTHER" id="PTHR42792">
    <property type="entry name" value="FLAGELLIN"/>
    <property type="match status" value="1"/>
</dbReference>
<comment type="caution">
    <text evidence="7">The sequence shown here is derived from an EMBL/GenBank/DDBJ whole genome shotgun (WGS) entry which is preliminary data.</text>
</comment>
<dbReference type="EMBL" id="WTVG01000002">
    <property type="protein sequence ID" value="NMG23292.1"/>
    <property type="molecule type" value="Genomic_DNA"/>
</dbReference>
<feature type="domain" description="Flagellin C-terminal" evidence="6">
    <location>
        <begin position="618"/>
        <end position="702"/>
    </location>
</feature>
<sequence length="703" mass="69808">MSQVINTNIASMNSQRNLVSSGSSLASSLQRISSGLRINSAKDDAAGLAISQRMTAQIKGLNQATRNANDGISMAQTAEGALNSVGESLQRMRELAVQASNATNSTADRAALQGEVDQLVEQINTVASQTSFNGIKLLDGTFNSQSFQVGANKGETISISSIASAKADSLGVGTTSSYQTKIDEGVVSSGRISSGGITVNGYGIGPSVADGVSYEYAAVSTGTADVPAVASERTGGNIGAVGAADGDDITFDVNGYEFTVTLANSDSIANVKTKVSDAFDAAKATGAAELQNITLDDAGADFEFSKSDGGAFSVSATGSAALQTAVGFNGTPNTTETGTPLDAGLVDISFGGEDLNNINLGDIAAGTTAEDAAKQMADTINTAIAASGMSDTFKNSVSASVENGRITITGQGGDIVIGDTNAVGIKTGTASAQLASSQSSAISKAAAFNAVTGQTGVSAKATATTLTGDAVTTGAIAGDDDDYISVNGVKLGAIAQGANAAAQANNTAAAINAVSNQTGVTATFDSSGKITMTAADGRNIALETKGTGEAVSGLASGTTYGGLTLNSTSANGITLGGADLAKAGLSDKAGTNAADTTFGTGVSTIDISTADGAQNAIATIDAALQNINSSRASLGAVQNRFGSVASNLQTSSENVSAARSRIMDADFAAETANLSRAQILQQAGTAMLSQANSIPQNVLSLLR</sequence>
<comment type="similarity">
    <text evidence="1 4">Belongs to the bacterial flagellin family.</text>
</comment>
<evidence type="ECO:0000259" key="6">
    <source>
        <dbReference type="Pfam" id="PF00700"/>
    </source>
</evidence>